<gene>
    <name evidence="5" type="ORF">YKV127</name>
</gene>
<dbReference type="Proteomes" id="UP000164653">
    <property type="component" value="Segment"/>
</dbReference>
<dbReference type="KEGG" id="vg:11107263"/>
<evidence type="ECO:0000256" key="1">
    <source>
        <dbReference type="ARBA" id="ARBA00003344"/>
    </source>
</evidence>
<sequence length="383" mass="44617">MDNLFTFLHEIEDRYARTIFNFHLTSCKEIGDIYGLIKDRISVENLFDRVVINTDIQPMIKKIVYCDIQLTKHIINPDTYPYINDSLSQAKCRPFFDINTDNSMISNRTVEIFEREKSSLISYIKTTNKKRKVNYGEIKKTIHGGNNNNYFSGKRSDDYLSTTVYSNVNQPWIKTISKRMRIDIVNNSIITRGKSSILQTIEIVCTNRTCIKIFKDSTMHIILSKDKTERGCLNMINKLFDVYRILFLLLEDIIRDGFFKKTSDLIKNVLSVDILDEKISIIKKMYDDNVYGIVNFKIGMFNLTLIKPINHTVFPSLLDENSKIKFFKGKKLNIVALRSLEDCVNYVTKSETIMEIMKERSAILNSIDIETVSVEYMKELLLK</sequence>
<accession>G3EI19</accession>
<evidence type="ECO:0000256" key="4">
    <source>
        <dbReference type="ARBA" id="ARBA00023159"/>
    </source>
</evidence>
<evidence type="ECO:0000313" key="6">
    <source>
        <dbReference type="Proteomes" id="UP000164653"/>
    </source>
</evidence>
<evidence type="ECO:0000313" key="5">
    <source>
        <dbReference type="EMBL" id="AEN03716.1"/>
    </source>
</evidence>
<evidence type="ECO:0000256" key="3">
    <source>
        <dbReference type="ARBA" id="ARBA00023015"/>
    </source>
</evidence>
<keyword evidence="3" id="KW-0804">Transcription</keyword>
<keyword evidence="6" id="KW-1185">Reference proteome</keyword>
<dbReference type="RefSeq" id="YP_004821480.1">
    <property type="nucleotide sequence ID" value="NC_015960.1"/>
</dbReference>
<evidence type="ECO:0000256" key="2">
    <source>
        <dbReference type="ARBA" id="ARBA00015436"/>
    </source>
</evidence>
<dbReference type="InterPro" id="IPR008789">
    <property type="entry name" value="Poxvirus_intermed-TF"/>
</dbReference>
<reference evidence="5 6" key="1">
    <citation type="journal article" date="2011" name="J. Virol.">
        <title>The genome of yoka poxvirus.</title>
        <authorList>
            <person name="Zhao G."/>
            <person name="Droit L."/>
            <person name="Tesh R.B."/>
            <person name="Popov V.L."/>
            <person name="Little N.S."/>
            <person name="Upton C."/>
            <person name="Virgin H.W."/>
            <person name="Wang D."/>
        </authorList>
    </citation>
    <scope>NUCLEOTIDE SEQUENCE [LARGE SCALE GENOMIC DNA]</scope>
    <source>
        <strain evidence="5">DakArB 4268</strain>
    </source>
</reference>
<dbReference type="EMBL" id="HQ849551">
    <property type="protein sequence ID" value="AEN03716.1"/>
    <property type="molecule type" value="Genomic_DNA"/>
</dbReference>
<name>G3EI19_9POXV</name>
<proteinExistence type="predicted"/>
<comment type="function">
    <text evidence="1">Acts with RNA polymerase to initiate transcription from intermediate gene promoters.</text>
</comment>
<keyword evidence="3" id="KW-0805">Transcription regulation</keyword>
<protein>
    <recommendedName>
        <fullName evidence="2">Intermediate transcription factor 3 large subunit</fullName>
    </recommendedName>
</protein>
<keyword evidence="4" id="KW-0010">Activator</keyword>
<dbReference type="Pfam" id="PF05718">
    <property type="entry name" value="Pox_int_trans"/>
    <property type="match status" value="1"/>
</dbReference>
<dbReference type="OrthoDB" id="5001at10239"/>
<dbReference type="GeneID" id="11107263"/>
<organism evidence="5 6">
    <name type="scientific">Yokapox virus</name>
    <dbReference type="NCBI Taxonomy" id="1076255"/>
    <lineage>
        <taxon>Viruses</taxon>
        <taxon>Varidnaviria</taxon>
        <taxon>Bamfordvirae</taxon>
        <taxon>Nucleocytoviricota</taxon>
        <taxon>Pokkesviricetes</taxon>
        <taxon>Chitovirales</taxon>
        <taxon>Poxviridae</taxon>
        <taxon>Chordopoxvirinae</taxon>
        <taxon>Centapoxvirus</taxon>
        <taxon>Centapoxvirus yokapox</taxon>
    </lineage>
</organism>